<proteinExistence type="predicted"/>
<comment type="caution">
    <text evidence="2">The sequence shown here is derived from an EMBL/GenBank/DDBJ whole genome shotgun (WGS) entry which is preliminary data.</text>
</comment>
<dbReference type="InterPro" id="IPR036280">
    <property type="entry name" value="Multihaem_cyt_sf"/>
</dbReference>
<reference evidence="2" key="1">
    <citation type="submission" date="2016-05" db="EMBL/GenBank/DDBJ databases">
        <title>Microbial consortia oxidize butane by reversing methanogenesis.</title>
        <authorList>
            <person name="Laso-Perez R."/>
            <person name="Richter M."/>
            <person name="Wegener G."/>
            <person name="Musat F."/>
        </authorList>
    </citation>
    <scope>NUCLEOTIDE SEQUENCE [LARGE SCALE GENOMIC DNA]</scope>
    <source>
        <strain evidence="2">BOX2</strain>
    </source>
</reference>
<evidence type="ECO:0000256" key="1">
    <source>
        <dbReference type="SAM" id="Phobius"/>
    </source>
</evidence>
<keyword evidence="3" id="KW-1185">Reference proteome</keyword>
<name>A0A1F2PCG2_9EURY</name>
<dbReference type="SUPFAM" id="SSF48695">
    <property type="entry name" value="Multiheme cytochromes"/>
    <property type="match status" value="1"/>
</dbReference>
<sequence>MVKNPLKQDERRLNRMRRNTIGLLMIAIISIGIFALPQTAALFSGQHSWYNLSDSGSQVPCMKCHGDINAEMIDSANGVHTTLASPTCDCHRVSGTGVADGDGTGSNPGTTSHAAETIACMLCHENNTRTGGSYPFAGGFNTTLVYQGTGASTQYNYSWGDGTGGGYAAHTDFLRESINDSLMTDSNEACIACHTRVGVNISWTKSTTMHFNASETNQGVWTIDDFTAHGSNVTTSTYQNNWTNSY</sequence>
<organism evidence="2 3">
    <name type="scientific">Candidatus Syntropharchaeum caldarium</name>
    <dbReference type="NCBI Taxonomy" id="1838285"/>
    <lineage>
        <taxon>Archaea</taxon>
        <taxon>Methanobacteriati</taxon>
        <taxon>Methanobacteriota</taxon>
        <taxon>Stenosarchaea group</taxon>
        <taxon>Methanomicrobia</taxon>
        <taxon>Methanosarcinales</taxon>
        <taxon>ANME-2 cluster</taxon>
        <taxon>Candidatus Syntropharchaeum</taxon>
    </lineage>
</organism>
<evidence type="ECO:0008006" key="4">
    <source>
        <dbReference type="Google" id="ProtNLM"/>
    </source>
</evidence>
<keyword evidence="1" id="KW-1133">Transmembrane helix</keyword>
<keyword evidence="1" id="KW-0472">Membrane</keyword>
<evidence type="ECO:0000313" key="2">
    <source>
        <dbReference type="EMBL" id="OFV68714.1"/>
    </source>
</evidence>
<accession>A0A1F2PCG2</accession>
<dbReference type="Proteomes" id="UP000186940">
    <property type="component" value="Unassembled WGS sequence"/>
</dbReference>
<dbReference type="EMBL" id="LYOS01000001">
    <property type="protein sequence ID" value="OFV68714.1"/>
    <property type="molecule type" value="Genomic_DNA"/>
</dbReference>
<dbReference type="PATRIC" id="fig|1838285.3.peg.395"/>
<dbReference type="AlphaFoldDB" id="A0A1F2PCG2"/>
<keyword evidence="1" id="KW-0812">Transmembrane</keyword>
<gene>
    <name evidence="2" type="ORF">SCAL_000390</name>
</gene>
<evidence type="ECO:0000313" key="3">
    <source>
        <dbReference type="Proteomes" id="UP000186940"/>
    </source>
</evidence>
<protein>
    <recommendedName>
        <fullName evidence="4">Multiheme cytochrome</fullName>
    </recommendedName>
</protein>
<feature type="transmembrane region" description="Helical" evidence="1">
    <location>
        <begin position="21"/>
        <end position="43"/>
    </location>
</feature>